<dbReference type="Proteomes" id="UP000675920">
    <property type="component" value="Unplaced"/>
</dbReference>
<protein>
    <submittedName>
        <fullName evidence="2">DUF3016 domain-containing protein</fullName>
    </submittedName>
</protein>
<name>A0A9U5G615_9BURK</name>
<dbReference type="RefSeq" id="WP_084544884.1">
    <property type="nucleotide sequence ID" value="NZ_AXWS01000008.1"/>
</dbReference>
<organism evidence="1 2">
    <name type="scientific">Derxia gummosa DSM 723</name>
    <dbReference type="NCBI Taxonomy" id="1121388"/>
    <lineage>
        <taxon>Bacteria</taxon>
        <taxon>Pseudomonadati</taxon>
        <taxon>Pseudomonadota</taxon>
        <taxon>Betaproteobacteria</taxon>
        <taxon>Burkholderiales</taxon>
        <taxon>Alcaligenaceae</taxon>
        <taxon>Derxia</taxon>
    </lineage>
</organism>
<evidence type="ECO:0000313" key="2">
    <source>
        <dbReference type="RefSeq" id="WP_084544884.1"/>
    </source>
</evidence>
<keyword evidence="1" id="KW-1185">Reference proteome</keyword>
<sequence length="195" mass="20759">MKPWSSSSTSPIARCMAPVVNGVLAGAGATVAAMLLGALAGCAQSGQPVARDAADAPRVTVEFVEPERFVDARLRGGRGADDSVLDLLRAHLVEQARGCLPAGSSLTVRITDIDLAGETPPLLAATDFRVMRDITWPRIDLDWRLADADGTTLAARSESVSDMNYLRGAAVRADGAPLRYDRALLSGWLRRRFCP</sequence>
<accession>A0A9U5G615</accession>
<reference evidence="2" key="1">
    <citation type="submission" date="2025-08" db="UniProtKB">
        <authorList>
            <consortium name="RefSeq"/>
        </authorList>
    </citation>
    <scope>IDENTIFICATION</scope>
</reference>
<dbReference type="Pfam" id="PF11454">
    <property type="entry name" value="DUF3016"/>
    <property type="match status" value="1"/>
</dbReference>
<dbReference type="AlphaFoldDB" id="A0A9U5G615"/>
<evidence type="ECO:0000313" key="1">
    <source>
        <dbReference type="Proteomes" id="UP000675920"/>
    </source>
</evidence>
<dbReference type="InterPro" id="IPR021557">
    <property type="entry name" value="DUF3016"/>
</dbReference>
<proteinExistence type="predicted"/>